<dbReference type="EnsemblPlants" id="ONIVA11G02550.2">
    <property type="protein sequence ID" value="ONIVA11G02550.2"/>
    <property type="gene ID" value="ONIVA11G02550"/>
</dbReference>
<evidence type="ECO:0000256" key="6">
    <source>
        <dbReference type="PIRSR" id="PIRSR602401-1"/>
    </source>
</evidence>
<dbReference type="InterPro" id="IPR036396">
    <property type="entry name" value="Cyt_P450_sf"/>
</dbReference>
<feature type="repeat" description="PPR" evidence="9">
    <location>
        <begin position="1225"/>
        <end position="1259"/>
    </location>
</feature>
<feature type="binding site" description="axial binding residue" evidence="6">
    <location>
        <position position="455"/>
    </location>
    <ligand>
        <name>heme</name>
        <dbReference type="ChEBI" id="CHEBI:30413"/>
    </ligand>
    <ligandPart>
        <name>Fe</name>
        <dbReference type="ChEBI" id="CHEBI:18248"/>
    </ligandPart>
</feature>
<proteinExistence type="inferred from homology"/>
<evidence type="ECO:0000256" key="3">
    <source>
        <dbReference type="ARBA" id="ARBA00022737"/>
    </source>
</evidence>
<feature type="binding site" evidence="8">
    <location>
        <begin position="723"/>
        <end position="730"/>
    </location>
    <ligand>
        <name>substrate</name>
    </ligand>
</feature>
<dbReference type="eggNOG" id="KOG0235">
    <property type="taxonomic scope" value="Eukaryota"/>
</dbReference>
<evidence type="ECO:0000256" key="8">
    <source>
        <dbReference type="PIRSR" id="PIRSR613078-2"/>
    </source>
</evidence>
<comment type="cofactor">
    <cofactor evidence="6">
        <name>heme</name>
        <dbReference type="ChEBI" id="CHEBI:30413"/>
    </cofactor>
</comment>
<keyword evidence="5" id="KW-0472">Membrane</keyword>
<evidence type="ECO:0000313" key="11">
    <source>
        <dbReference type="Proteomes" id="UP000006591"/>
    </source>
</evidence>
<dbReference type="PRINTS" id="PR00463">
    <property type="entry name" value="EP450I"/>
</dbReference>
<organism evidence="10">
    <name type="scientific">Oryza nivara</name>
    <name type="common">Indian wild rice</name>
    <name type="synonym">Oryza sativa f. spontanea</name>
    <dbReference type="NCBI Taxonomy" id="4536"/>
    <lineage>
        <taxon>Eukaryota</taxon>
        <taxon>Viridiplantae</taxon>
        <taxon>Streptophyta</taxon>
        <taxon>Embryophyta</taxon>
        <taxon>Tracheophyta</taxon>
        <taxon>Spermatophyta</taxon>
        <taxon>Magnoliopsida</taxon>
        <taxon>Liliopsida</taxon>
        <taxon>Poales</taxon>
        <taxon>Poaceae</taxon>
        <taxon>BOP clade</taxon>
        <taxon>Oryzoideae</taxon>
        <taxon>Oryzeae</taxon>
        <taxon>Oryzinae</taxon>
        <taxon>Oryza</taxon>
    </lineage>
</organism>
<dbReference type="InterPro" id="IPR017972">
    <property type="entry name" value="Cyt_P450_CS"/>
</dbReference>
<dbReference type="Gene3D" id="3.40.50.1240">
    <property type="entry name" value="Phosphoglycerate mutase-like"/>
    <property type="match status" value="1"/>
</dbReference>
<dbReference type="PROSITE" id="PS00086">
    <property type="entry name" value="CYTOCHROME_P450"/>
    <property type="match status" value="1"/>
</dbReference>
<feature type="active site" description="Proton donor/acceptor" evidence="7">
    <location>
        <position position="799"/>
    </location>
</feature>
<dbReference type="eggNOG" id="KOG4197">
    <property type="taxonomic scope" value="Eukaryota"/>
</dbReference>
<feature type="repeat" description="PPR" evidence="9">
    <location>
        <begin position="1400"/>
        <end position="1434"/>
    </location>
</feature>
<dbReference type="Pfam" id="PF00300">
    <property type="entry name" value="His_Phos_1"/>
    <property type="match status" value="1"/>
</dbReference>
<dbReference type="Proteomes" id="UP000006591">
    <property type="component" value="Chromosome 11"/>
</dbReference>
<feature type="repeat" description="PPR" evidence="9">
    <location>
        <begin position="1295"/>
        <end position="1329"/>
    </location>
</feature>
<dbReference type="PANTHER" id="PTHR47447:SF22">
    <property type="entry name" value="TETRATRICOPEPTIDE-LIKE HELICAL DOMAIN SUPERFAMILY"/>
    <property type="match status" value="1"/>
</dbReference>
<dbReference type="Pfam" id="PF01535">
    <property type="entry name" value="PPR"/>
    <property type="match status" value="2"/>
</dbReference>
<dbReference type="InterPro" id="IPR002885">
    <property type="entry name" value="PPR_rpt"/>
</dbReference>
<name>A0A0E0IY11_ORYNI</name>
<comment type="similarity">
    <text evidence="1">Belongs to the PPR family. P subfamily.</text>
</comment>
<dbReference type="NCBIfam" id="TIGR00756">
    <property type="entry name" value="PPR"/>
    <property type="match status" value="11"/>
</dbReference>
<dbReference type="SUPFAM" id="SSF53254">
    <property type="entry name" value="Phosphoglycerate mutase-like"/>
    <property type="match status" value="1"/>
</dbReference>
<evidence type="ECO:0000256" key="1">
    <source>
        <dbReference type="ARBA" id="ARBA00007626"/>
    </source>
</evidence>
<reference evidence="10" key="2">
    <citation type="submission" date="2018-04" db="EMBL/GenBank/DDBJ databases">
        <title>OnivRS2 (Oryza nivara Reference Sequence Version 2).</title>
        <authorList>
            <person name="Zhang J."/>
            <person name="Kudrna D."/>
            <person name="Lee S."/>
            <person name="Talag J."/>
            <person name="Rajasekar S."/>
            <person name="Welchert J."/>
            <person name="Hsing Y.-I."/>
            <person name="Wing R.A."/>
        </authorList>
    </citation>
    <scope>NUCLEOTIDE SEQUENCE [LARGE SCALE GENOMIC DNA]</scope>
    <source>
        <strain evidence="10">SL10</strain>
    </source>
</reference>
<feature type="repeat" description="PPR" evidence="9">
    <location>
        <begin position="1260"/>
        <end position="1294"/>
    </location>
</feature>
<dbReference type="eggNOG" id="KOG0157">
    <property type="taxonomic scope" value="Eukaryota"/>
</dbReference>
<keyword evidence="2" id="KW-0812">Transmembrane</keyword>
<evidence type="ECO:0000256" key="7">
    <source>
        <dbReference type="PIRSR" id="PIRSR613078-1"/>
    </source>
</evidence>
<dbReference type="Gene3D" id="1.10.630.10">
    <property type="entry name" value="Cytochrome P450"/>
    <property type="match status" value="1"/>
</dbReference>
<dbReference type="SUPFAM" id="SSF48264">
    <property type="entry name" value="Cytochrome P450"/>
    <property type="match status" value="1"/>
</dbReference>
<dbReference type="GO" id="GO:0005506">
    <property type="term" value="F:iron ion binding"/>
    <property type="evidence" value="ECO:0007669"/>
    <property type="project" value="InterPro"/>
</dbReference>
<keyword evidence="3" id="KW-0677">Repeat</keyword>
<dbReference type="PROSITE" id="PS00175">
    <property type="entry name" value="PG_MUTASE"/>
    <property type="match status" value="1"/>
</dbReference>
<dbReference type="PROSITE" id="PS51375">
    <property type="entry name" value="PPR"/>
    <property type="match status" value="12"/>
</dbReference>
<evidence type="ECO:0000256" key="2">
    <source>
        <dbReference type="ARBA" id="ARBA00022692"/>
    </source>
</evidence>
<dbReference type="OMA" id="WHADLSI"/>
<keyword evidence="4" id="KW-0809">Transit peptide</keyword>
<feature type="repeat" description="PPR" evidence="9">
    <location>
        <begin position="1190"/>
        <end position="1224"/>
    </location>
</feature>
<protein>
    <submittedName>
        <fullName evidence="10">Uncharacterized protein</fullName>
    </submittedName>
</protein>
<keyword evidence="11" id="KW-1185">Reference proteome</keyword>
<dbReference type="InterPro" id="IPR001345">
    <property type="entry name" value="PG/BPGM_mutase_AS"/>
</dbReference>
<dbReference type="PRINTS" id="PR00385">
    <property type="entry name" value="P450"/>
</dbReference>
<dbReference type="InterPro" id="IPR001128">
    <property type="entry name" value="Cyt_P450"/>
</dbReference>
<keyword evidence="6" id="KW-0349">Heme</keyword>
<dbReference type="CDD" id="cd11064">
    <property type="entry name" value="CYP86A"/>
    <property type="match status" value="1"/>
</dbReference>
<feature type="active site" description="Tele-phosphohistidine intermediate" evidence="7">
    <location>
        <position position="724"/>
    </location>
</feature>
<dbReference type="InterPro" id="IPR002401">
    <property type="entry name" value="Cyt_P450_E_grp-I"/>
</dbReference>
<evidence type="ECO:0000313" key="10">
    <source>
        <dbReference type="EnsemblPlants" id="ONIVA11G02550.2"/>
    </source>
</evidence>
<accession>A0A0E0IY11</accession>
<feature type="repeat" description="PPR" evidence="9">
    <location>
        <begin position="1470"/>
        <end position="1504"/>
    </location>
</feature>
<dbReference type="InterPro" id="IPR013078">
    <property type="entry name" value="His_Pase_superF_clade-1"/>
</dbReference>
<dbReference type="Gramene" id="ONIVA11G02550.2">
    <property type="protein sequence ID" value="ONIVA11G02550.2"/>
    <property type="gene ID" value="ONIVA11G02550"/>
</dbReference>
<feature type="repeat" description="PPR" evidence="9">
    <location>
        <begin position="1155"/>
        <end position="1189"/>
    </location>
</feature>
<dbReference type="FunFam" id="3.40.50.1240:FF:000137">
    <property type="match status" value="1"/>
</dbReference>
<dbReference type="STRING" id="4536.A0A0E0IY11"/>
<dbReference type="Gene3D" id="1.25.40.10">
    <property type="entry name" value="Tetratricopeptide repeat domain"/>
    <property type="match status" value="7"/>
</dbReference>
<feature type="repeat" description="PPR" evidence="9">
    <location>
        <begin position="1505"/>
        <end position="1539"/>
    </location>
</feature>
<dbReference type="GO" id="GO:0004497">
    <property type="term" value="F:monooxygenase activity"/>
    <property type="evidence" value="ECO:0007669"/>
    <property type="project" value="InterPro"/>
</dbReference>
<keyword evidence="6" id="KW-0479">Metal-binding</keyword>
<dbReference type="SMART" id="SM00855">
    <property type="entry name" value="PGAM"/>
    <property type="match status" value="1"/>
</dbReference>
<evidence type="ECO:0000256" key="9">
    <source>
        <dbReference type="PROSITE-ProRule" id="PRU00708"/>
    </source>
</evidence>
<feature type="repeat" description="PPR" evidence="9">
    <location>
        <begin position="1365"/>
        <end position="1399"/>
    </location>
</feature>
<dbReference type="PANTHER" id="PTHR47447">
    <property type="entry name" value="OS03G0856100 PROTEIN"/>
    <property type="match status" value="1"/>
</dbReference>
<dbReference type="GO" id="GO:0020037">
    <property type="term" value="F:heme binding"/>
    <property type="evidence" value="ECO:0007669"/>
    <property type="project" value="InterPro"/>
</dbReference>
<feature type="repeat" description="PPR" evidence="9">
    <location>
        <begin position="1330"/>
        <end position="1364"/>
    </location>
</feature>
<dbReference type="InterPro" id="IPR011990">
    <property type="entry name" value="TPR-like_helical_dom_sf"/>
</dbReference>
<dbReference type="GO" id="GO:0016705">
    <property type="term" value="F:oxidoreductase activity, acting on paired donors, with incorporation or reduction of molecular oxygen"/>
    <property type="evidence" value="ECO:0007669"/>
    <property type="project" value="InterPro"/>
</dbReference>
<dbReference type="InterPro" id="IPR029033">
    <property type="entry name" value="His_PPase_superfam"/>
</dbReference>
<dbReference type="CDD" id="cd07067">
    <property type="entry name" value="HP_PGM_like"/>
    <property type="match status" value="1"/>
</dbReference>
<feature type="repeat" description="PPR" evidence="9">
    <location>
        <begin position="1435"/>
        <end position="1469"/>
    </location>
</feature>
<sequence>MEFYAYSMLLILPLILYMSYHLTRTLAEKKPTTHGLKAHPLLGHLPAFVRNSHRFLDWSTELIAGSPEMRIGLWIPGMRSGIVTGNPADVEHILRTNFANYPKGQHAIGMLEDFLGHGLFNSDGEQWLWQRKNASYEFSKRSLRKFVVDVVQAEVANRLLPLLRRAAGDGVGGDAVVLDLQDVLQRFGFDTICMVAFGHDPRCLADGGVLEEAKSEFMRNFGEALDLVIGRFMDPIEVSWKIKKWLNIGTERRLKKAIADVHAFAMDIVRARRQSASVKDRDDVLSRFVASDEYRDEVLRDIVLSFLVAGRETTSSGLTWFFWLLSSRPDVVARIADEVRAVRKATGTRPGEPFGFDTLREMHYLHAALTESMRLYPPVPTDPQSCAADDTLPDGTFVRAGWFVNYSAYAMGRLAAIWGEDCMEYRPERWLGDDGAFQPASPFRFTVFHAGPRMCLGKEMAYVQMKSIVANVLEELVVDVVKEVAGGGAPEHVFSISLRMKGGLPVKIRRKGEWGRTRGRMCLENLPWGSCSGLDVPRAPLAAGSTQGWTYPEHHPRWLRSGANVLRHNLRERSNFNAEVFACNEIEIPTFVIEELYWHADLSIQLTQIIPDTSIRVFHISSTTGRWILERLSGRCGPLRSDGNRSRLATTGHMRGTVRPRIQAAGPAGRRWLRLAATLRPISPATAAVRYPLFPLACGRGGQVPAVTMAKEVDRFVELVVVRHGETSWNASRIVQGQMDPELNEIGKQQAVVVARRLAREARPAAIYSSDLKRAAETAEIIAKACDVSNLMLTEALRERHMGYLQGLMWDDAVNKSPGVFKGFANFEVKNGLDFDDRNHELPPCPDNQDHIKRNGWLKCFANVALTGERVIVVGHGAAILELCRHTDPPNRSIRRKIPNTSLNIFRISGVTGRWILERLLPRITPLPRRRLRRSHSPNPLISPAVAASLAGVLATRSTNPTWARSLAALLPSPLSDAHLAAAVSSLPDPDLALALLSWSQSPDHHEALPGPATPLAHSALLRLLARSRRFDAVDDTLQSMSLAGAAPTRACLGALVAAYADAGMLGKATDMCERLREQYGSLPEVTHCNRLLKLLVEQRRWDDARKLYDEMLGEDSGADNYSTCVLVRGLCLEGRVEEGLRLIEARWGAGCIPHVVFYNVLIDGYCRRGDMGRGLLLLGEMEAKGFLPTLVTYGSLINCLGKKGDLEKIGSLFLEMRKRGLSPNVQIYNSVIDALCKCWSATQAMVILKQMFASGCDPDIITFNTLITGLCHEGHVRKAEHFLREAIRRELNPNQLSYTPLIHGFCMRGELMAASDLLMEMMGRGHTPDVVTFGALIHGLVVAGKVSEALIVREKMTERQVFPDVNIYNVLISGLCKKHMLPAAKNILEEMLEKNVQPDEFVYATLIDGFIRSENLGDARKIFEFMEHKGVRPDIVSCNAMIKGYCQFGMMSEAILCMSNMRKVGCIPDEFTYTTVISGYAKQGNLNGALRWLCDMIKRKCKPNVVTYSSLINGYCKTGDTDSAEGLFANMQAEALSPNVVTYTILIGSLFKKDKVLRAGLYFETMLLNHCSPNDVTLHYLVNGLTSCTPCVINSICCNTSEVHGKDALLVVFKKLVFDIGDPRNSAYNAIIFSLCRHNMLREALDFKNRMAKKGYVPNPITFLSLLYGFCSVGKSMNWRTILPNEFQQEEFEIIFRYKFLFDQYATESVCCEVSRQLEVERAGTFIVPSNWRSGINVTKSPTEISTQRY</sequence>
<dbReference type="Pfam" id="PF13041">
    <property type="entry name" value="PPR_2"/>
    <property type="match status" value="7"/>
</dbReference>
<feature type="repeat" description="PPR" evidence="9">
    <location>
        <begin position="1625"/>
        <end position="1659"/>
    </location>
</feature>
<reference evidence="10" key="1">
    <citation type="submission" date="2015-04" db="UniProtKB">
        <authorList>
            <consortium name="EnsemblPlants"/>
        </authorList>
    </citation>
    <scope>IDENTIFICATION</scope>
    <source>
        <strain evidence="10">SL10</strain>
    </source>
</reference>
<evidence type="ECO:0000256" key="5">
    <source>
        <dbReference type="ARBA" id="ARBA00022989"/>
    </source>
</evidence>
<evidence type="ECO:0000256" key="4">
    <source>
        <dbReference type="ARBA" id="ARBA00022946"/>
    </source>
</evidence>
<dbReference type="Pfam" id="PF00067">
    <property type="entry name" value="p450"/>
    <property type="match status" value="1"/>
</dbReference>
<feature type="binding site" evidence="8">
    <location>
        <position position="774"/>
    </location>
    <ligand>
        <name>substrate</name>
    </ligand>
</feature>
<keyword evidence="6" id="KW-0408">Iron</keyword>
<keyword evidence="5" id="KW-1133">Transmembrane helix</keyword>